<dbReference type="SUPFAM" id="SSF46626">
    <property type="entry name" value="Cytochrome c"/>
    <property type="match status" value="1"/>
</dbReference>
<evidence type="ECO:0000256" key="1">
    <source>
        <dbReference type="SAM" id="SignalP"/>
    </source>
</evidence>
<organism evidence="5 6">
    <name type="scientific">Flavihumibacter fluminis</name>
    <dbReference type="NCBI Taxonomy" id="2909236"/>
    <lineage>
        <taxon>Bacteria</taxon>
        <taxon>Pseudomonadati</taxon>
        <taxon>Bacteroidota</taxon>
        <taxon>Chitinophagia</taxon>
        <taxon>Chitinophagales</taxon>
        <taxon>Chitinophagaceae</taxon>
        <taxon>Flavihumibacter</taxon>
    </lineage>
</organism>
<feature type="signal peptide" evidence="1">
    <location>
        <begin position="1"/>
        <end position="28"/>
    </location>
</feature>
<dbReference type="InterPro" id="IPR011444">
    <property type="entry name" value="DUF1549"/>
</dbReference>
<evidence type="ECO:0000259" key="2">
    <source>
        <dbReference type="Pfam" id="PF07583"/>
    </source>
</evidence>
<dbReference type="EMBL" id="JAKEVY010000003">
    <property type="protein sequence ID" value="MCF1715677.1"/>
    <property type="molecule type" value="Genomic_DNA"/>
</dbReference>
<dbReference type="PROSITE" id="PS51257">
    <property type="entry name" value="PROKAR_LIPOPROTEIN"/>
    <property type="match status" value="1"/>
</dbReference>
<evidence type="ECO:0000313" key="5">
    <source>
        <dbReference type="EMBL" id="MCF1715677.1"/>
    </source>
</evidence>
<dbReference type="SUPFAM" id="SSF49899">
    <property type="entry name" value="Concanavalin A-like lectins/glucanases"/>
    <property type="match status" value="1"/>
</dbReference>
<accession>A0ABS9BIX4</accession>
<dbReference type="Pfam" id="PF13385">
    <property type="entry name" value="Laminin_G_3"/>
    <property type="match status" value="1"/>
</dbReference>
<feature type="domain" description="DUF1549" evidence="2">
    <location>
        <begin position="172"/>
        <end position="378"/>
    </location>
</feature>
<dbReference type="PANTHER" id="PTHR35889:SF3">
    <property type="entry name" value="F-BOX DOMAIN-CONTAINING PROTEIN"/>
    <property type="match status" value="1"/>
</dbReference>
<comment type="caution">
    <text evidence="5">The sequence shown here is derived from an EMBL/GenBank/DDBJ whole genome shotgun (WGS) entry which is preliminary data.</text>
</comment>
<dbReference type="RefSeq" id="WP_234866626.1">
    <property type="nucleotide sequence ID" value="NZ_JAKEVY010000003.1"/>
</dbReference>
<evidence type="ECO:0000259" key="4">
    <source>
        <dbReference type="Pfam" id="PF07635"/>
    </source>
</evidence>
<reference evidence="5 6" key="1">
    <citation type="submission" date="2022-01" db="EMBL/GenBank/DDBJ databases">
        <title>Flavihumibacter sp. nov., isolated from sediment of a river.</title>
        <authorList>
            <person name="Liu H."/>
        </authorList>
    </citation>
    <scope>NUCLEOTIDE SEQUENCE [LARGE SCALE GENOMIC DNA]</scope>
    <source>
        <strain evidence="5 6">RY-1</strain>
    </source>
</reference>
<dbReference type="PANTHER" id="PTHR35889">
    <property type="entry name" value="CYCLOINULO-OLIGOSACCHARIDE FRUCTANOTRANSFERASE-RELATED"/>
    <property type="match status" value="1"/>
</dbReference>
<name>A0ABS9BIX4_9BACT</name>
<dbReference type="Pfam" id="PF07583">
    <property type="entry name" value="PSCyt2"/>
    <property type="match status" value="1"/>
</dbReference>
<gene>
    <name evidence="5" type="ORF">L0U88_13650</name>
</gene>
<feature type="chain" id="PRO_5046309189" evidence="1">
    <location>
        <begin position="29"/>
        <end position="1083"/>
    </location>
</feature>
<dbReference type="InterPro" id="IPR022655">
    <property type="entry name" value="DUF1553"/>
</dbReference>
<feature type="domain" description="DUF1553" evidence="3">
    <location>
        <begin position="776"/>
        <end position="1026"/>
    </location>
</feature>
<keyword evidence="6" id="KW-1185">Reference proteome</keyword>
<protein>
    <submittedName>
        <fullName evidence="5">DUF1553 domain-containing protein</fullName>
    </submittedName>
</protein>
<dbReference type="Pfam" id="PF07635">
    <property type="entry name" value="PSCyt1"/>
    <property type="match status" value="1"/>
</dbReference>
<sequence length="1083" mass="121834">MFQRRFFYLLSRSIGLCCLVSFLLTGCAPDLPEEIEQAYEQLPDKVDYNLHVKPILSDKCFACHGPDQAKREAGLRLDLPTAAYAELPETPGKVAIDPGSLTNSELFHRILSEDHDYRMPTPESNLQLSTEEKAILIKWIKQGAEYQPHWSFVTPTKPAVPTVKQKEWVQTPVDAFILKKLEEKKLAPADKASKELLLRRLSLDLTGLPPTEEEIRAFVNDNSPKAVEKQVDRLLQSPQFGEKMAVDWLDLARFADSHGYTVDGLRDVSAYRDWVIAAFNRNMPYNQFIEWQLAGDLLPNPTKEMKIATAFNRMHPQNLEGGVIEEEFQTEYVVDRVNTVGTAFLGLTISCARCHDHKYDPVSQQNFYELYSFFNTVQEAGQISFDLTMPSPSMLLTDDEKDNVLALLNQKIKEQEKKLLTNQKAYTKQAQQWIDQEKYKSMQQVSLPVTGLQTSLNFDGGHLRSGGGTSNITAAMKRDLSYSAGDPPKFVASPGGKALLLNGDEWLDLTPVGAFKRNDPFTISINCWIPKDFQEGVIFHKTIAERLFNYRGYHLYYKNDQLEMGISHAAPSNALTKVSKQPIPKEEWIQLTMTYDGSATAAGMHLYLNGKLMQMEITMDQLTKDILPPWNAKLGLQVGAWDRGLGFKNGKVEEVLVYDRALSSLELLQLSNATEWKSLFSKPASSLTASERTLLQDYYLATQVQTLKQDAALLKAARQELTDTLTRIPELMIMQESKQPKKSYILDRGQYDAKTTEVFPNTPEAIFPYNSKLPKNRLGLANWLTDPKHPLTARVAVNRYWQLFFGKGLVKTTEDFGNQGSLPTHPELLDWLAVSFVESGWDLKQLIRQLVLSATYAQSSVGSEKSRQLDPENLYLSHATPTRLTAEMLRDNALAASGLLERSIGGKSIKPYQPAGLWEINNTSYQADTGTAVYRRSLYVLIKRSVPNPTLATFDAGDRSYCVVRRQATNTPLQALVTLNDPVFVESCKVMGEQMVRMGGTDKAIETIFLRLTGRRPDQKEKEILLKAKAKQLALFKKEPGKLKGWLEAGQYKVDASLPKEEIAANAVVASLILNSDATITKR</sequence>
<dbReference type="Proteomes" id="UP001200145">
    <property type="component" value="Unassembled WGS sequence"/>
</dbReference>
<evidence type="ECO:0000259" key="3">
    <source>
        <dbReference type="Pfam" id="PF07587"/>
    </source>
</evidence>
<dbReference type="InterPro" id="IPR011429">
    <property type="entry name" value="Cyt_c_Planctomycete-type"/>
</dbReference>
<dbReference type="Pfam" id="PF07587">
    <property type="entry name" value="PSD1"/>
    <property type="match status" value="1"/>
</dbReference>
<dbReference type="Gene3D" id="2.60.120.200">
    <property type="match status" value="1"/>
</dbReference>
<keyword evidence="1" id="KW-0732">Signal</keyword>
<dbReference type="InterPro" id="IPR036909">
    <property type="entry name" value="Cyt_c-like_dom_sf"/>
</dbReference>
<feature type="domain" description="Cytochrome C Planctomycete-type" evidence="4">
    <location>
        <begin position="60"/>
        <end position="122"/>
    </location>
</feature>
<proteinExistence type="predicted"/>
<evidence type="ECO:0000313" key="6">
    <source>
        <dbReference type="Proteomes" id="UP001200145"/>
    </source>
</evidence>
<dbReference type="InterPro" id="IPR013320">
    <property type="entry name" value="ConA-like_dom_sf"/>
</dbReference>